<dbReference type="Proteomes" id="UP000887562">
    <property type="component" value="Unplaced"/>
</dbReference>
<organism evidence="1 2">
    <name type="scientific">Echinococcus canadensis</name>
    <dbReference type="NCBI Taxonomy" id="519352"/>
    <lineage>
        <taxon>Eukaryota</taxon>
        <taxon>Metazoa</taxon>
        <taxon>Spiralia</taxon>
        <taxon>Lophotrochozoa</taxon>
        <taxon>Platyhelminthes</taxon>
        <taxon>Cestoda</taxon>
        <taxon>Eucestoda</taxon>
        <taxon>Cyclophyllidea</taxon>
        <taxon>Taeniidae</taxon>
        <taxon>Echinococcus</taxon>
        <taxon>Echinococcus canadensis group</taxon>
    </lineage>
</organism>
<reference evidence="2" key="1">
    <citation type="submission" date="2022-11" db="UniProtKB">
        <authorList>
            <consortium name="WormBaseParasite"/>
        </authorList>
    </citation>
    <scope>IDENTIFICATION</scope>
</reference>
<protein>
    <submittedName>
        <fullName evidence="2">Uncharacterized protein</fullName>
    </submittedName>
</protein>
<sequence>MRSRNSKSTAGLRALMRLAIRTWIDSSCRDPRLRHTIVITKTYVTAQYEGEYVCRKPCGQADPNNLQIQGFAYFSLSFTDYLVNEFLLLLLVFLTAVKLCSTRAERKPLATPYKWTIEPVDIVQICGPSVPVYQSASRMLLMALSASMSLASIILLRDCVYPPCNRCCRNGNCLKARHFCDENRYCADRSDEDQKERRVVADQPISNGAVTKMTMVTAMIEPIVRIGLPLLRTLAGIPCTDSTTLYTADTVIKSPRKASVRCPPLVSEFLTPSYVTPVLVTTMRMKSSVVGEPQILSAPRDQSFHRRVDTVTLTCKVAGRPSRRIS</sequence>
<keyword evidence="1" id="KW-1185">Reference proteome</keyword>
<proteinExistence type="predicted"/>
<evidence type="ECO:0000313" key="2">
    <source>
        <dbReference type="WBParaSite" id="maker-E.canG7_contigs_4641-snap-gene-0.4-mRNA-1"/>
    </source>
</evidence>
<name>A0A915EYL0_9CEST</name>
<evidence type="ECO:0000313" key="1">
    <source>
        <dbReference type="Proteomes" id="UP000887562"/>
    </source>
</evidence>
<accession>A0A915EYL0</accession>
<dbReference type="AlphaFoldDB" id="A0A915EYL0"/>
<dbReference type="WBParaSite" id="maker-E.canG7_contigs_4641-snap-gene-0.4-mRNA-1">
    <property type="protein sequence ID" value="maker-E.canG7_contigs_4641-snap-gene-0.4-mRNA-1"/>
    <property type="gene ID" value="EcG7_09532"/>
</dbReference>